<evidence type="ECO:0000313" key="1">
    <source>
        <dbReference type="EMBL" id="DAD73951.1"/>
    </source>
</evidence>
<organism evidence="1">
    <name type="scientific">Siphoviridae sp. ctFn287</name>
    <dbReference type="NCBI Taxonomy" id="2826215"/>
    <lineage>
        <taxon>Viruses</taxon>
        <taxon>Duplodnaviria</taxon>
        <taxon>Heunggongvirae</taxon>
        <taxon>Uroviricota</taxon>
        <taxon>Caudoviricetes</taxon>
    </lineage>
</organism>
<sequence length="68" mass="7689">MAGKSTSQSYLFSTALNKNDAMNKLIKELLTKGQDVPQENIAEQLMLINKKIKNFFKVVDFITINVVI</sequence>
<proteinExistence type="predicted"/>
<accession>A0A8S5LVR0</accession>
<reference evidence="1" key="1">
    <citation type="journal article" date="2021" name="Proc. Natl. Acad. Sci. U.S.A.">
        <title>A Catalog of Tens of Thousands of Viruses from Human Metagenomes Reveals Hidden Associations with Chronic Diseases.</title>
        <authorList>
            <person name="Tisza M.J."/>
            <person name="Buck C.B."/>
        </authorList>
    </citation>
    <scope>NUCLEOTIDE SEQUENCE</scope>
    <source>
        <strain evidence="1">CtFn287</strain>
    </source>
</reference>
<protein>
    <submittedName>
        <fullName evidence="1">Uncharacterized protein</fullName>
    </submittedName>
</protein>
<dbReference type="EMBL" id="BK014748">
    <property type="protein sequence ID" value="DAD73951.1"/>
    <property type="molecule type" value="Genomic_DNA"/>
</dbReference>
<name>A0A8S5LVR0_9CAUD</name>